<keyword evidence="3 5" id="KW-0863">Zinc-finger</keyword>
<dbReference type="GO" id="GO:0008270">
    <property type="term" value="F:zinc ion binding"/>
    <property type="evidence" value="ECO:0007669"/>
    <property type="project" value="UniProtKB-KW"/>
</dbReference>
<reference evidence="9" key="2">
    <citation type="submission" date="2025-08" db="UniProtKB">
        <authorList>
            <consortium name="RefSeq"/>
        </authorList>
    </citation>
    <scope>IDENTIFICATION</scope>
    <source>
        <tissue evidence="9">Leaves</tissue>
    </source>
</reference>
<dbReference type="Pfam" id="PF01428">
    <property type="entry name" value="zf-AN1"/>
    <property type="match status" value="1"/>
</dbReference>
<evidence type="ECO:0000259" key="7">
    <source>
        <dbReference type="PROSITE" id="PS51039"/>
    </source>
</evidence>
<evidence type="ECO:0000259" key="6">
    <source>
        <dbReference type="PROSITE" id="PS51036"/>
    </source>
</evidence>
<dbReference type="SMART" id="SM00154">
    <property type="entry name" value="ZnF_AN1"/>
    <property type="match status" value="1"/>
</dbReference>
<dbReference type="GeneID" id="113728547"/>
<dbReference type="InterPro" id="IPR050652">
    <property type="entry name" value="AN1_A20_ZnFinger"/>
</dbReference>
<evidence type="ECO:0000256" key="2">
    <source>
        <dbReference type="ARBA" id="ARBA00022723"/>
    </source>
</evidence>
<keyword evidence="2" id="KW-0479">Metal-binding</keyword>
<dbReference type="PANTHER" id="PTHR10634:SF124">
    <property type="entry name" value="ZINC FINGER A20 AND AN1 DOMAIN-CONTAINING STRESS-ASSOCIATED PROTEIN 8-RELATED"/>
    <property type="match status" value="1"/>
</dbReference>
<gene>
    <name evidence="9" type="primary">LOC113728547</name>
</gene>
<evidence type="ECO:0000256" key="4">
    <source>
        <dbReference type="ARBA" id="ARBA00022833"/>
    </source>
</evidence>
<keyword evidence="8" id="KW-1185">Reference proteome</keyword>
<dbReference type="SMART" id="SM00259">
    <property type="entry name" value="ZnF_A20"/>
    <property type="match status" value="1"/>
</dbReference>
<evidence type="ECO:0000256" key="1">
    <source>
        <dbReference type="ARBA" id="ARBA00003732"/>
    </source>
</evidence>
<evidence type="ECO:0000256" key="3">
    <source>
        <dbReference type="ARBA" id="ARBA00022771"/>
    </source>
</evidence>
<feature type="domain" description="A20-type" evidence="6">
    <location>
        <begin position="1"/>
        <end position="34"/>
    </location>
</feature>
<feature type="domain" description="AN1-type" evidence="7">
    <location>
        <begin position="75"/>
        <end position="123"/>
    </location>
</feature>
<dbReference type="PANTHER" id="PTHR10634">
    <property type="entry name" value="AN1-TYPE ZINC FINGER PROTEIN"/>
    <property type="match status" value="1"/>
</dbReference>
<dbReference type="InterPro" id="IPR002653">
    <property type="entry name" value="Znf_A20"/>
</dbReference>
<dbReference type="Gene3D" id="4.10.1110.10">
    <property type="entry name" value="AN1-like Zinc finger"/>
    <property type="match status" value="1"/>
</dbReference>
<dbReference type="InterPro" id="IPR000058">
    <property type="entry name" value="Znf_AN1"/>
</dbReference>
<proteinExistence type="predicted"/>
<comment type="function">
    <text evidence="1">May be involved in environmental stress response.</text>
</comment>
<dbReference type="PROSITE" id="PS51039">
    <property type="entry name" value="ZF_AN1"/>
    <property type="match status" value="1"/>
</dbReference>
<dbReference type="GO" id="GO:0003677">
    <property type="term" value="F:DNA binding"/>
    <property type="evidence" value="ECO:0007669"/>
    <property type="project" value="InterPro"/>
</dbReference>
<dbReference type="SUPFAM" id="SSF118310">
    <property type="entry name" value="AN1-like Zinc finger"/>
    <property type="match status" value="1"/>
</dbReference>
<dbReference type="Pfam" id="PF01754">
    <property type="entry name" value="zf-A20"/>
    <property type="match status" value="1"/>
</dbReference>
<dbReference type="SUPFAM" id="SSF57716">
    <property type="entry name" value="Glucocorticoid receptor-like (DNA-binding domain)"/>
    <property type="match status" value="1"/>
</dbReference>
<dbReference type="InterPro" id="IPR035896">
    <property type="entry name" value="AN1-like_Znf"/>
</dbReference>
<dbReference type="AlphaFoldDB" id="A0A6P6W043"/>
<evidence type="ECO:0000256" key="5">
    <source>
        <dbReference type="PROSITE-ProRule" id="PRU00449"/>
    </source>
</evidence>
<protein>
    <submittedName>
        <fullName evidence="9">Zinc finger A20 and AN1 domain-containing stress-associated protein 9-like</fullName>
    </submittedName>
</protein>
<accession>A0A6P6W043</accession>
<evidence type="ECO:0000313" key="9">
    <source>
        <dbReference type="RefSeq" id="XP_027108744.1"/>
    </source>
</evidence>
<dbReference type="OrthoDB" id="428577at2759"/>
<organism evidence="8 9">
    <name type="scientific">Coffea arabica</name>
    <name type="common">Arabian coffee</name>
    <dbReference type="NCBI Taxonomy" id="13443"/>
    <lineage>
        <taxon>Eukaryota</taxon>
        <taxon>Viridiplantae</taxon>
        <taxon>Streptophyta</taxon>
        <taxon>Embryophyta</taxon>
        <taxon>Tracheophyta</taxon>
        <taxon>Spermatophyta</taxon>
        <taxon>Magnoliopsida</taxon>
        <taxon>eudicotyledons</taxon>
        <taxon>Gunneridae</taxon>
        <taxon>Pentapetalae</taxon>
        <taxon>asterids</taxon>
        <taxon>lamiids</taxon>
        <taxon>Gentianales</taxon>
        <taxon>Rubiaceae</taxon>
        <taxon>Ixoroideae</taxon>
        <taxon>Gardenieae complex</taxon>
        <taxon>Bertiereae - Coffeeae clade</taxon>
        <taxon>Coffeeae</taxon>
        <taxon>Coffea</taxon>
    </lineage>
</organism>
<name>A0A6P6W043_COFAR</name>
<dbReference type="RefSeq" id="XP_027108744.1">
    <property type="nucleotide sequence ID" value="XM_027252943.1"/>
</dbReference>
<evidence type="ECO:0000313" key="8">
    <source>
        <dbReference type="Proteomes" id="UP001652660"/>
    </source>
</evidence>
<reference evidence="8" key="1">
    <citation type="journal article" date="2025" name="Foods">
        <title>Unveiling the Microbial Signatures of Arabica Coffee Cherries: Insights into Ripeness Specific Diversity, Functional Traits, and Implications for Quality and Safety.</title>
        <authorList>
            <consortium name="RefSeq"/>
            <person name="Tenea G.N."/>
            <person name="Cifuentes V."/>
            <person name="Reyes P."/>
            <person name="Cevallos-Vallejos M."/>
        </authorList>
    </citation>
    <scope>NUCLEOTIDE SEQUENCE [LARGE SCALE GENOMIC DNA]</scope>
</reference>
<keyword evidence="4" id="KW-0862">Zinc</keyword>
<dbReference type="PROSITE" id="PS51036">
    <property type="entry name" value="ZF_A20"/>
    <property type="match status" value="1"/>
</dbReference>
<dbReference type="Gene3D" id="1.20.5.4770">
    <property type="match status" value="1"/>
</dbReference>
<sequence>MDPPLCDRGCGFYGSPATENLCSKCYKGHLKEKEKEAAEAAAAKNFVPALPVPLARVGSTVCDTTDNKRAKVEVSGSRKRCECCNKKVGVIGFDCSSRCGGSFCGIHRYPEEHACNFDFKSFGRAVLAKQNPVCKSDKLETRI</sequence>
<dbReference type="Proteomes" id="UP001652660">
    <property type="component" value="Chromosome 2e"/>
</dbReference>